<organism evidence="2 3">
    <name type="scientific">Phyllosticta citribraziliensis</name>
    <dbReference type="NCBI Taxonomy" id="989973"/>
    <lineage>
        <taxon>Eukaryota</taxon>
        <taxon>Fungi</taxon>
        <taxon>Dikarya</taxon>
        <taxon>Ascomycota</taxon>
        <taxon>Pezizomycotina</taxon>
        <taxon>Dothideomycetes</taxon>
        <taxon>Dothideomycetes incertae sedis</taxon>
        <taxon>Botryosphaeriales</taxon>
        <taxon>Phyllostictaceae</taxon>
        <taxon>Phyllosticta</taxon>
    </lineage>
</organism>
<protein>
    <submittedName>
        <fullName evidence="2">Uncharacterized protein</fullName>
    </submittedName>
</protein>
<evidence type="ECO:0000256" key="1">
    <source>
        <dbReference type="SAM" id="MobiDB-lite"/>
    </source>
</evidence>
<gene>
    <name evidence="2" type="ORF">J3D65DRAFT_598812</name>
</gene>
<dbReference type="EMBL" id="JBBPEH010000001">
    <property type="protein sequence ID" value="KAK7544147.1"/>
    <property type="molecule type" value="Genomic_DNA"/>
</dbReference>
<name>A0ABR1M8E3_9PEZI</name>
<feature type="compositionally biased region" description="Polar residues" evidence="1">
    <location>
        <begin position="543"/>
        <end position="561"/>
    </location>
</feature>
<comment type="caution">
    <text evidence="2">The sequence shown here is derived from an EMBL/GenBank/DDBJ whole genome shotgun (WGS) entry which is preliminary data.</text>
</comment>
<dbReference type="Proteomes" id="UP001360953">
    <property type="component" value="Unassembled WGS sequence"/>
</dbReference>
<evidence type="ECO:0000313" key="3">
    <source>
        <dbReference type="Proteomes" id="UP001360953"/>
    </source>
</evidence>
<reference evidence="2 3" key="1">
    <citation type="submission" date="2024-04" db="EMBL/GenBank/DDBJ databases">
        <title>Phyllosticta paracitricarpa is synonymous to the EU quarantine fungus P. citricarpa based on phylogenomic analyses.</title>
        <authorList>
            <consortium name="Lawrence Berkeley National Laboratory"/>
            <person name="Van ingen-buijs V.A."/>
            <person name="Van westerhoven A.C."/>
            <person name="Haridas S."/>
            <person name="Skiadas P."/>
            <person name="Martin F."/>
            <person name="Groenewald J.Z."/>
            <person name="Crous P.W."/>
            <person name="Seidl M.F."/>
        </authorList>
    </citation>
    <scope>NUCLEOTIDE SEQUENCE [LARGE SCALE GENOMIC DNA]</scope>
    <source>
        <strain evidence="2 3">CPC 17464</strain>
    </source>
</reference>
<dbReference type="GeneID" id="92030771"/>
<sequence length="597" mass="65569">MVPRIAGHLCSKGESSSSKVRESKDFGRPFGNEEAVILEEVKRLEVEVSVSQSTEQILWVVRDNNADNKLERLGSGVSATHTAGAAITLPTRPKVCASCPQRPSLRQPQHFTIMADSQDNSAISDSGTAGTNMADSQEISARPGYDTAGLDVNPVRDGTNMRAFREWEERELNKIDEACEEGDMAKASGFAEEALSDPALGFFYRIKYECLLCVTPGYDPWEHVKKAREVVQMAENSVMNVEEDETPNSTNVEAIRRMRAFLDEREADLLAEGQDLAVHQASKDQPDVVGGTHSILKEDTAAAHEAPMDTSVGVVQLEEDTATRSEAPVDPNTPVSMTYSPRKLVKCSTPLRPTMVKTEDDVDIDMAAPSIEARDRNIATMDNEYGGSHLRAAIHQDQGSKHDMEIDVAAPSIEAHDPSPVIKTQDDADVNIAPPSIIQHQMLKSHSRQSTPTESEQNTLRTAIHQDRVSKRMNSPNIPGMSGSHEKVLQWNARSQMPPPPTKSPEAPRFKKHSVLPLPKLNLTEANHGGLFPRPLTHREITPATSVASSDKSEANQSEASPMQEFVEPISPIARRPTPLSYVETVIKTEEVDEDDE</sequence>
<feature type="region of interest" description="Disordered" evidence="1">
    <location>
        <begin position="531"/>
        <end position="572"/>
    </location>
</feature>
<proteinExistence type="predicted"/>
<dbReference type="RefSeq" id="XP_066659382.1">
    <property type="nucleotide sequence ID" value="XM_066797865.1"/>
</dbReference>
<feature type="region of interest" description="Disordered" evidence="1">
    <location>
        <begin position="1"/>
        <end position="26"/>
    </location>
</feature>
<accession>A0ABR1M8E3</accession>
<evidence type="ECO:0000313" key="2">
    <source>
        <dbReference type="EMBL" id="KAK7544147.1"/>
    </source>
</evidence>
<keyword evidence="3" id="KW-1185">Reference proteome</keyword>